<organism evidence="2 3">
    <name type="scientific">Rhodohalobacter mucosus</name>
    <dbReference type="NCBI Taxonomy" id="2079485"/>
    <lineage>
        <taxon>Bacteria</taxon>
        <taxon>Pseudomonadati</taxon>
        <taxon>Balneolota</taxon>
        <taxon>Balneolia</taxon>
        <taxon>Balneolales</taxon>
        <taxon>Balneolaceae</taxon>
        <taxon>Rhodohalobacter</taxon>
    </lineage>
</organism>
<comment type="caution">
    <text evidence="2">The sequence shown here is derived from an EMBL/GenBank/DDBJ whole genome shotgun (WGS) entry which is preliminary data.</text>
</comment>
<dbReference type="CDD" id="cd05233">
    <property type="entry name" value="SDR_c"/>
    <property type="match status" value="1"/>
</dbReference>
<dbReference type="InterPro" id="IPR002347">
    <property type="entry name" value="SDR_fam"/>
</dbReference>
<dbReference type="RefSeq" id="WP_109645836.1">
    <property type="nucleotide sequence ID" value="NZ_QGGB01000004.1"/>
</dbReference>
<dbReference type="Pfam" id="PF13561">
    <property type="entry name" value="adh_short_C2"/>
    <property type="match status" value="1"/>
</dbReference>
<evidence type="ECO:0000313" key="2">
    <source>
        <dbReference type="EMBL" id="PWN07203.1"/>
    </source>
</evidence>
<dbReference type="Proteomes" id="UP000245533">
    <property type="component" value="Unassembled WGS sequence"/>
</dbReference>
<dbReference type="EMBL" id="QGGB01000004">
    <property type="protein sequence ID" value="PWN07203.1"/>
    <property type="molecule type" value="Genomic_DNA"/>
</dbReference>
<dbReference type="InterPro" id="IPR036291">
    <property type="entry name" value="NAD(P)-bd_dom_sf"/>
</dbReference>
<accession>A0A316TRG2</accession>
<dbReference type="GO" id="GO:0030497">
    <property type="term" value="P:fatty acid elongation"/>
    <property type="evidence" value="ECO:0007669"/>
    <property type="project" value="TreeGrafter"/>
</dbReference>
<sequence>MKHVLITGSSKGIGLAIARKLLSEKFLVTGTHHQTPFPEDLHRNSAFTGLKVDLNSQDHTQRELKPLFFNSVPDVLINNAGIFSEADFSLQDDEWLTVWDRTMNVNLRSAALLSKWFVNRHFKHGSKGIIINIASRAAYRGDTQEFAAYAASKAGMTAMTKSIARDFSSKGVVAYTIAPGFIETDMARESIKILGEEALTKNSAFDEVTQPEEVAALAAFLCRGEVRHMTGSTFHINGGSYMI</sequence>
<dbReference type="GO" id="GO:0016616">
    <property type="term" value="F:oxidoreductase activity, acting on the CH-OH group of donors, NAD or NADP as acceptor"/>
    <property type="evidence" value="ECO:0007669"/>
    <property type="project" value="TreeGrafter"/>
</dbReference>
<dbReference type="OrthoDB" id="9804774at2"/>
<dbReference type="PANTHER" id="PTHR42760:SF40">
    <property type="entry name" value="3-OXOACYL-[ACYL-CARRIER-PROTEIN] REDUCTASE, CHLOROPLASTIC"/>
    <property type="match status" value="1"/>
</dbReference>
<dbReference type="PANTHER" id="PTHR42760">
    <property type="entry name" value="SHORT-CHAIN DEHYDROGENASES/REDUCTASES FAMILY MEMBER"/>
    <property type="match status" value="1"/>
</dbReference>
<name>A0A316TRG2_9BACT</name>
<dbReference type="Gene3D" id="3.40.50.720">
    <property type="entry name" value="NAD(P)-binding Rossmann-like Domain"/>
    <property type="match status" value="1"/>
</dbReference>
<protein>
    <submittedName>
        <fullName evidence="2">SDR family oxidoreductase</fullName>
    </submittedName>
</protein>
<dbReference type="PRINTS" id="PR00080">
    <property type="entry name" value="SDRFAMILY"/>
</dbReference>
<evidence type="ECO:0000313" key="3">
    <source>
        <dbReference type="Proteomes" id="UP000245533"/>
    </source>
</evidence>
<dbReference type="SUPFAM" id="SSF51735">
    <property type="entry name" value="NAD(P)-binding Rossmann-fold domains"/>
    <property type="match status" value="1"/>
</dbReference>
<dbReference type="PRINTS" id="PR00081">
    <property type="entry name" value="GDHRDH"/>
</dbReference>
<proteinExistence type="inferred from homology"/>
<comment type="similarity">
    <text evidence="1">Belongs to the short-chain dehydrogenases/reductases (SDR) family.</text>
</comment>
<dbReference type="AlphaFoldDB" id="A0A316TRG2"/>
<reference evidence="2 3" key="1">
    <citation type="submission" date="2018-05" db="EMBL/GenBank/DDBJ databases">
        <title>Rhodohalobacter halophilus gen. nov., sp. nov., a moderately halophilic member of the family Balneolaceae.</title>
        <authorList>
            <person name="Liu Z.-W."/>
        </authorList>
    </citation>
    <scope>NUCLEOTIDE SEQUENCE [LARGE SCALE GENOMIC DNA]</scope>
    <source>
        <strain evidence="2 3">8A47</strain>
    </source>
</reference>
<keyword evidence="3" id="KW-1185">Reference proteome</keyword>
<gene>
    <name evidence="2" type="ORF">DDZ15_05230</name>
</gene>
<evidence type="ECO:0000256" key="1">
    <source>
        <dbReference type="ARBA" id="ARBA00006484"/>
    </source>
</evidence>